<dbReference type="EMBL" id="LMYN01000127">
    <property type="protein sequence ID" value="KRZ99666.1"/>
    <property type="molecule type" value="Genomic_DNA"/>
</dbReference>
<keyword evidence="9" id="KW-1185">Reference proteome</keyword>
<dbReference type="GO" id="GO:0000978">
    <property type="term" value="F:RNA polymerase II cis-regulatory region sequence-specific DNA binding"/>
    <property type="evidence" value="ECO:0007669"/>
    <property type="project" value="TreeGrafter"/>
</dbReference>
<feature type="compositionally biased region" description="Basic and acidic residues" evidence="6">
    <location>
        <begin position="343"/>
        <end position="353"/>
    </location>
</feature>
<dbReference type="PROSITE" id="PS50157">
    <property type="entry name" value="ZINC_FINGER_C2H2_2"/>
    <property type="match status" value="2"/>
</dbReference>
<evidence type="ECO:0000256" key="4">
    <source>
        <dbReference type="ARBA" id="ARBA00022833"/>
    </source>
</evidence>
<evidence type="ECO:0000256" key="3">
    <source>
        <dbReference type="ARBA" id="ARBA00022771"/>
    </source>
</evidence>
<feature type="domain" description="C2H2-type" evidence="7">
    <location>
        <begin position="398"/>
        <end position="425"/>
    </location>
</feature>
<dbReference type="SMART" id="SM00355">
    <property type="entry name" value="ZnF_C2H2"/>
    <property type="match status" value="2"/>
</dbReference>
<dbReference type="GeneID" id="26841582"/>
<evidence type="ECO:0000256" key="2">
    <source>
        <dbReference type="ARBA" id="ARBA00022737"/>
    </source>
</evidence>
<dbReference type="FunFam" id="3.30.160.60:FF:000110">
    <property type="entry name" value="Zinc finger protein-like"/>
    <property type="match status" value="1"/>
</dbReference>
<dbReference type="Pfam" id="PF00096">
    <property type="entry name" value="zf-C2H2"/>
    <property type="match status" value="2"/>
</dbReference>
<keyword evidence="3 5" id="KW-0863">Zinc-finger</keyword>
<dbReference type="PANTHER" id="PTHR23235">
    <property type="entry name" value="KRUEPPEL-LIKE TRANSCRIPTION FACTOR"/>
    <property type="match status" value="1"/>
</dbReference>
<dbReference type="Proteomes" id="UP000054251">
    <property type="component" value="Unassembled WGS sequence"/>
</dbReference>
<protein>
    <recommendedName>
        <fullName evidence="7">C2H2-type domain-containing protein</fullName>
    </recommendedName>
</protein>
<dbReference type="SUPFAM" id="SSF57667">
    <property type="entry name" value="beta-beta-alpha zinc fingers"/>
    <property type="match status" value="1"/>
</dbReference>
<feature type="region of interest" description="Disordered" evidence="6">
    <location>
        <begin position="321"/>
        <end position="369"/>
    </location>
</feature>
<keyword evidence="2" id="KW-0677">Repeat</keyword>
<keyword evidence="1" id="KW-0479">Metal-binding</keyword>
<dbReference type="InterPro" id="IPR036236">
    <property type="entry name" value="Znf_C2H2_sf"/>
</dbReference>
<dbReference type="InterPro" id="IPR013087">
    <property type="entry name" value="Znf_C2H2_type"/>
</dbReference>
<evidence type="ECO:0000259" key="7">
    <source>
        <dbReference type="PROSITE" id="PS50157"/>
    </source>
</evidence>
<dbReference type="PROSITE" id="PS00028">
    <property type="entry name" value="ZINC_FINGER_C2H2_1"/>
    <property type="match status" value="2"/>
</dbReference>
<dbReference type="Gene3D" id="3.30.160.60">
    <property type="entry name" value="Classic Zinc Finger"/>
    <property type="match status" value="2"/>
</dbReference>
<evidence type="ECO:0000256" key="1">
    <source>
        <dbReference type="ARBA" id="ARBA00022723"/>
    </source>
</evidence>
<dbReference type="OrthoDB" id="654211at2759"/>
<evidence type="ECO:0000256" key="6">
    <source>
        <dbReference type="SAM" id="MobiDB-lite"/>
    </source>
</evidence>
<evidence type="ECO:0000313" key="9">
    <source>
        <dbReference type="Proteomes" id="UP000054251"/>
    </source>
</evidence>
<reference evidence="8 9" key="1">
    <citation type="submission" date="2015-11" db="EMBL/GenBank/DDBJ databases">
        <title>The genome of Debaryomyces fabryi.</title>
        <authorList>
            <person name="Tafer H."/>
            <person name="Lopandic K."/>
        </authorList>
    </citation>
    <scope>NUCLEOTIDE SEQUENCE [LARGE SCALE GENOMIC DNA]</scope>
    <source>
        <strain evidence="8 9">CBS 789</strain>
    </source>
</reference>
<organism evidence="8 9">
    <name type="scientific">Debaryomyces fabryi</name>
    <dbReference type="NCBI Taxonomy" id="58627"/>
    <lineage>
        <taxon>Eukaryota</taxon>
        <taxon>Fungi</taxon>
        <taxon>Dikarya</taxon>
        <taxon>Ascomycota</taxon>
        <taxon>Saccharomycotina</taxon>
        <taxon>Pichiomycetes</taxon>
        <taxon>Debaryomycetaceae</taxon>
        <taxon>Debaryomyces</taxon>
    </lineage>
</organism>
<evidence type="ECO:0000313" key="8">
    <source>
        <dbReference type="EMBL" id="KRZ99666.1"/>
    </source>
</evidence>
<name>A0A0V1PU25_9ASCO</name>
<sequence>MPVNAEIMTGEFAMPASQSGELNINDEVFLRQNEYELIGADIMGAENMGGFEELASNISSRSSLANLPVVGQTTYSTTNTTPEMSSPPKLHPVSGHSFSLPIDQLNLLSLKSMSSTQSSKSPSPEYNLYSVIRENAEEEKTINPRQLFSEDIDIGVASASAALASSDKHTDETGDIGAKGYILPSSSSPSLSSFFDGTQRAPYTKTKSHSISMGSDITSSKKFDFIMNNECFNAILYWINDTLQNVNSKMHDDDEELGGAEEIMVNPTGIIKSNYYKRRNSIQLVTPSSYNQHSSFDDDAKVQKKKRRKSYNYDYAKTMTKQDIPAVPAPSNPESVAPTHNRHNSDTVKEPLNETRNISNDEDEQDKPFPCPDCAKQFKRSEHLKRHIRSVHSNIRPFHCKYCEKKFSRSDNLAQHLKTHYKVNTNGTTTIIYGNPNLHNRGGRKKHSD</sequence>
<proteinExistence type="predicted"/>
<dbReference type="GO" id="GO:0000981">
    <property type="term" value="F:DNA-binding transcription factor activity, RNA polymerase II-specific"/>
    <property type="evidence" value="ECO:0007669"/>
    <property type="project" value="TreeGrafter"/>
</dbReference>
<evidence type="ECO:0000256" key="5">
    <source>
        <dbReference type="PROSITE-ProRule" id="PRU00042"/>
    </source>
</evidence>
<feature type="domain" description="C2H2-type" evidence="7">
    <location>
        <begin position="369"/>
        <end position="397"/>
    </location>
</feature>
<feature type="region of interest" description="Disordered" evidence="6">
    <location>
        <begin position="289"/>
        <end position="309"/>
    </location>
</feature>
<gene>
    <name evidence="8" type="ORF">AC631_04573</name>
</gene>
<accession>A0A0V1PU25</accession>
<dbReference type="PANTHER" id="PTHR23235:SF138">
    <property type="entry name" value="C2H2-TYPE DOMAIN-CONTAINING PROTEIN"/>
    <property type="match status" value="1"/>
</dbReference>
<dbReference type="GO" id="GO:0008270">
    <property type="term" value="F:zinc ion binding"/>
    <property type="evidence" value="ECO:0007669"/>
    <property type="project" value="UniProtKB-KW"/>
</dbReference>
<keyword evidence="4" id="KW-0862">Zinc</keyword>
<comment type="caution">
    <text evidence="8">The sequence shown here is derived from an EMBL/GenBank/DDBJ whole genome shotgun (WGS) entry which is preliminary data.</text>
</comment>
<dbReference type="AlphaFoldDB" id="A0A0V1PU25"/>
<dbReference type="FunFam" id="3.30.160.60:FF:000065">
    <property type="entry name" value="B-cell CLL/lymphoma 6, member B"/>
    <property type="match status" value="1"/>
</dbReference>
<dbReference type="RefSeq" id="XP_015465769.1">
    <property type="nucleotide sequence ID" value="XM_015613402.1"/>
</dbReference>